<dbReference type="InterPro" id="IPR000711">
    <property type="entry name" value="ATPase_OSCP/dsu"/>
</dbReference>
<organism evidence="7 8">
    <name type="scientific">Candidatus Taylorbacteria bacterium RIFCSPHIGHO2_02_FULL_43_32b</name>
    <dbReference type="NCBI Taxonomy" id="1802306"/>
    <lineage>
        <taxon>Bacteria</taxon>
        <taxon>Candidatus Tayloriibacteriota</taxon>
    </lineage>
</organism>
<evidence type="ECO:0000256" key="4">
    <source>
        <dbReference type="ARBA" id="ARBA00023065"/>
    </source>
</evidence>
<keyword evidence="6" id="KW-0066">ATP synthesis</keyword>
<evidence type="ECO:0000313" key="8">
    <source>
        <dbReference type="Proteomes" id="UP000177130"/>
    </source>
</evidence>
<keyword evidence="2" id="KW-0813">Transport</keyword>
<keyword evidence="4" id="KW-0406">Ion transport</keyword>
<dbReference type="AlphaFoldDB" id="A0A1G2MLS1"/>
<dbReference type="Pfam" id="PF00213">
    <property type="entry name" value="OSCP"/>
    <property type="match status" value="1"/>
</dbReference>
<dbReference type="Proteomes" id="UP000177130">
    <property type="component" value="Unassembled WGS sequence"/>
</dbReference>
<keyword evidence="5" id="KW-0472">Membrane</keyword>
<dbReference type="EMBL" id="MHRK01000018">
    <property type="protein sequence ID" value="OHA24159.1"/>
    <property type="molecule type" value="Genomic_DNA"/>
</dbReference>
<comment type="caution">
    <text evidence="7">The sequence shown here is derived from an EMBL/GenBank/DDBJ whole genome shotgun (WGS) entry which is preliminary data.</text>
</comment>
<dbReference type="GO" id="GO:0016020">
    <property type="term" value="C:membrane"/>
    <property type="evidence" value="ECO:0007669"/>
    <property type="project" value="UniProtKB-SubCell"/>
</dbReference>
<gene>
    <name evidence="7" type="ORF">A3C72_03800</name>
</gene>
<evidence type="ECO:0000256" key="5">
    <source>
        <dbReference type="ARBA" id="ARBA00023136"/>
    </source>
</evidence>
<reference evidence="7 8" key="1">
    <citation type="journal article" date="2016" name="Nat. Commun.">
        <title>Thousands of microbial genomes shed light on interconnected biogeochemical processes in an aquifer system.</title>
        <authorList>
            <person name="Anantharaman K."/>
            <person name="Brown C.T."/>
            <person name="Hug L.A."/>
            <person name="Sharon I."/>
            <person name="Castelle C.J."/>
            <person name="Probst A.J."/>
            <person name="Thomas B.C."/>
            <person name="Singh A."/>
            <person name="Wilkins M.J."/>
            <person name="Karaoz U."/>
            <person name="Brodie E.L."/>
            <person name="Williams K.H."/>
            <person name="Hubbard S.S."/>
            <person name="Banfield J.F."/>
        </authorList>
    </citation>
    <scope>NUCLEOTIDE SEQUENCE [LARGE SCALE GENOMIC DNA]</scope>
</reference>
<name>A0A1G2MLS1_9BACT</name>
<keyword evidence="3" id="KW-0375">Hydrogen ion transport</keyword>
<dbReference type="STRING" id="1802306.A3C72_03800"/>
<evidence type="ECO:0000313" key="7">
    <source>
        <dbReference type="EMBL" id="OHA24159.1"/>
    </source>
</evidence>
<sequence length="122" mass="14108">MKYPVSEYAKYLLSLRKLPRDEQKESLNKFVKTLQKNGDIKEWQRIADVYESIDEKQSKTKKATIRYLGEISKAAIQSALPNYEIEFVEDRKTLGGITIRVGDLRIDNTITGRLAEVKRALM</sequence>
<dbReference type="GO" id="GO:0046933">
    <property type="term" value="F:proton-transporting ATP synthase activity, rotational mechanism"/>
    <property type="evidence" value="ECO:0007669"/>
    <property type="project" value="InterPro"/>
</dbReference>
<comment type="subcellular location">
    <subcellularLocation>
        <location evidence="1">Membrane</location>
    </subcellularLocation>
</comment>
<protein>
    <submittedName>
        <fullName evidence="7">Uncharacterized protein</fullName>
    </submittedName>
</protein>
<evidence type="ECO:0000256" key="6">
    <source>
        <dbReference type="ARBA" id="ARBA00023310"/>
    </source>
</evidence>
<accession>A0A1G2MLS1</accession>
<evidence type="ECO:0000256" key="1">
    <source>
        <dbReference type="ARBA" id="ARBA00004370"/>
    </source>
</evidence>
<evidence type="ECO:0000256" key="2">
    <source>
        <dbReference type="ARBA" id="ARBA00022448"/>
    </source>
</evidence>
<evidence type="ECO:0000256" key="3">
    <source>
        <dbReference type="ARBA" id="ARBA00022781"/>
    </source>
</evidence>
<proteinExistence type="predicted"/>